<feature type="compositionally biased region" description="Polar residues" evidence="1">
    <location>
        <begin position="40"/>
        <end position="74"/>
    </location>
</feature>
<gene>
    <name evidence="2" type="ORF">HETSPECPRED_007681</name>
</gene>
<feature type="region of interest" description="Disordered" evidence="1">
    <location>
        <begin position="1"/>
        <end position="128"/>
    </location>
</feature>
<feature type="compositionally biased region" description="Basic and acidic residues" evidence="1">
    <location>
        <begin position="199"/>
        <end position="212"/>
    </location>
</feature>
<dbReference type="EMBL" id="CAJPDS010000056">
    <property type="protein sequence ID" value="CAF9930654.1"/>
    <property type="molecule type" value="Genomic_DNA"/>
</dbReference>
<sequence length="302" mass="32801">MNSPSSTVRSSSPGSDESTRISRQDSFQSRLTEHLPLLGPSQNAQLANADASKNPTEWSTSSSSVPLDTLNPQVQRLEDQPGYPYPEAYSPLEVSSPDLAPSPINPNPLQSSPPLEFVHPTGLDHDEQPELLAPEGLYSEISTDASVPLSLALRQLELWDEVPPDFPQQVALFLAQGAGQGAHEKPGPEISLDEGDIVTESKRAGNEKREDDGDKEEEEEVVTIQLDLSAEVVAAVQTSILQHSAEQKLIASIKASRTLAKELQRLTAKSSVVDRMPSIDSVLQGTRTRKLVFGVQLFREVP</sequence>
<evidence type="ECO:0000256" key="1">
    <source>
        <dbReference type="SAM" id="MobiDB-lite"/>
    </source>
</evidence>
<proteinExistence type="predicted"/>
<comment type="caution">
    <text evidence="2">The sequence shown here is derived from an EMBL/GenBank/DDBJ whole genome shotgun (WGS) entry which is preliminary data.</text>
</comment>
<feature type="region of interest" description="Disordered" evidence="1">
    <location>
        <begin position="179"/>
        <end position="218"/>
    </location>
</feature>
<dbReference type="Proteomes" id="UP000664521">
    <property type="component" value="Unassembled WGS sequence"/>
</dbReference>
<evidence type="ECO:0000313" key="2">
    <source>
        <dbReference type="EMBL" id="CAF9930654.1"/>
    </source>
</evidence>
<name>A0A8H3IX72_9LECA</name>
<feature type="compositionally biased region" description="Low complexity" evidence="1">
    <location>
        <begin position="1"/>
        <end position="15"/>
    </location>
</feature>
<protein>
    <submittedName>
        <fullName evidence="2">Uncharacterized protein</fullName>
    </submittedName>
</protein>
<dbReference type="AlphaFoldDB" id="A0A8H3IX72"/>
<accession>A0A8H3IX72</accession>
<evidence type="ECO:0000313" key="3">
    <source>
        <dbReference type="Proteomes" id="UP000664521"/>
    </source>
</evidence>
<reference evidence="2" key="1">
    <citation type="submission" date="2021-03" db="EMBL/GenBank/DDBJ databases">
        <authorList>
            <person name="Tagirdzhanova G."/>
        </authorList>
    </citation>
    <scope>NUCLEOTIDE SEQUENCE</scope>
</reference>
<organism evidence="2 3">
    <name type="scientific">Heterodermia speciosa</name>
    <dbReference type="NCBI Taxonomy" id="116794"/>
    <lineage>
        <taxon>Eukaryota</taxon>
        <taxon>Fungi</taxon>
        <taxon>Dikarya</taxon>
        <taxon>Ascomycota</taxon>
        <taxon>Pezizomycotina</taxon>
        <taxon>Lecanoromycetes</taxon>
        <taxon>OSLEUM clade</taxon>
        <taxon>Lecanoromycetidae</taxon>
        <taxon>Caliciales</taxon>
        <taxon>Physciaceae</taxon>
        <taxon>Heterodermia</taxon>
    </lineage>
</organism>
<keyword evidence="3" id="KW-1185">Reference proteome</keyword>